<dbReference type="AlphaFoldDB" id="A0AAU9N5V8"/>
<dbReference type="SMART" id="SM00292">
    <property type="entry name" value="BRCT"/>
    <property type="match status" value="4"/>
</dbReference>
<feature type="compositionally biased region" description="Polar residues" evidence="5">
    <location>
        <begin position="525"/>
        <end position="542"/>
    </location>
</feature>
<evidence type="ECO:0000256" key="1">
    <source>
        <dbReference type="ARBA" id="ARBA00022723"/>
    </source>
</evidence>
<dbReference type="Gene3D" id="3.40.50.10190">
    <property type="entry name" value="BRCT domain"/>
    <property type="match status" value="4"/>
</dbReference>
<keyword evidence="2 4" id="KW-0863">Zinc-finger</keyword>
<evidence type="ECO:0000259" key="6">
    <source>
        <dbReference type="PROSITE" id="PS50016"/>
    </source>
</evidence>
<gene>
    <name evidence="8" type="ORF">LVIROSA_LOCUS20713</name>
</gene>
<comment type="caution">
    <text evidence="8">The sequence shown here is derived from an EMBL/GenBank/DDBJ whole genome shotgun (WGS) entry which is preliminary data.</text>
</comment>
<dbReference type="SUPFAM" id="SSF52113">
    <property type="entry name" value="BRCT domain"/>
    <property type="match status" value="3"/>
</dbReference>
<feature type="region of interest" description="Disordered" evidence="5">
    <location>
        <begin position="356"/>
        <end position="389"/>
    </location>
</feature>
<feature type="compositionally biased region" description="Basic and acidic residues" evidence="5">
    <location>
        <begin position="609"/>
        <end position="618"/>
    </location>
</feature>
<proteinExistence type="predicted"/>
<feature type="region of interest" description="Disordered" evidence="5">
    <location>
        <begin position="837"/>
        <end position="857"/>
    </location>
</feature>
<evidence type="ECO:0008006" key="10">
    <source>
        <dbReference type="Google" id="ProtNLM"/>
    </source>
</evidence>
<organism evidence="8 9">
    <name type="scientific">Lactuca virosa</name>
    <dbReference type="NCBI Taxonomy" id="75947"/>
    <lineage>
        <taxon>Eukaryota</taxon>
        <taxon>Viridiplantae</taxon>
        <taxon>Streptophyta</taxon>
        <taxon>Embryophyta</taxon>
        <taxon>Tracheophyta</taxon>
        <taxon>Spermatophyta</taxon>
        <taxon>Magnoliopsida</taxon>
        <taxon>eudicotyledons</taxon>
        <taxon>Gunneridae</taxon>
        <taxon>Pentapetalae</taxon>
        <taxon>asterids</taxon>
        <taxon>campanulids</taxon>
        <taxon>Asterales</taxon>
        <taxon>Asteraceae</taxon>
        <taxon>Cichorioideae</taxon>
        <taxon>Cichorieae</taxon>
        <taxon>Lactucinae</taxon>
        <taxon>Lactuca</taxon>
    </lineage>
</organism>
<dbReference type="PROSITE" id="PS50016">
    <property type="entry name" value="ZF_PHD_2"/>
    <property type="match status" value="1"/>
</dbReference>
<dbReference type="CDD" id="cd17738">
    <property type="entry name" value="BRCT_TopBP1_rpt7"/>
    <property type="match status" value="1"/>
</dbReference>
<keyword evidence="1" id="KW-0479">Metal-binding</keyword>
<feature type="compositionally biased region" description="Basic and acidic residues" evidence="5">
    <location>
        <begin position="580"/>
        <end position="594"/>
    </location>
</feature>
<dbReference type="GO" id="GO:0008270">
    <property type="term" value="F:zinc ion binding"/>
    <property type="evidence" value="ECO:0007669"/>
    <property type="project" value="UniProtKB-KW"/>
</dbReference>
<dbReference type="InterPro" id="IPR013083">
    <property type="entry name" value="Znf_RING/FYVE/PHD"/>
</dbReference>
<evidence type="ECO:0000256" key="2">
    <source>
        <dbReference type="ARBA" id="ARBA00022771"/>
    </source>
</evidence>
<feature type="compositionally biased region" description="Polar residues" evidence="5">
    <location>
        <begin position="324"/>
        <end position="334"/>
    </location>
</feature>
<feature type="compositionally biased region" description="Acidic residues" evidence="5">
    <location>
        <begin position="619"/>
        <end position="629"/>
    </location>
</feature>
<name>A0AAU9N5V8_9ASTR</name>
<dbReference type="InterPro" id="IPR001965">
    <property type="entry name" value="Znf_PHD"/>
</dbReference>
<reference evidence="8 9" key="1">
    <citation type="submission" date="2022-01" db="EMBL/GenBank/DDBJ databases">
        <authorList>
            <person name="Xiong W."/>
            <person name="Schranz E."/>
        </authorList>
    </citation>
    <scope>NUCLEOTIDE SEQUENCE [LARGE SCALE GENOMIC DNA]</scope>
</reference>
<accession>A0AAU9N5V8</accession>
<evidence type="ECO:0000313" key="8">
    <source>
        <dbReference type="EMBL" id="CAH1434172.1"/>
    </source>
</evidence>
<dbReference type="Pfam" id="PF00628">
    <property type="entry name" value="PHD"/>
    <property type="match status" value="1"/>
</dbReference>
<feature type="domain" description="PHD-type" evidence="6">
    <location>
        <begin position="1112"/>
        <end position="1168"/>
    </location>
</feature>
<feature type="region of interest" description="Disordered" evidence="5">
    <location>
        <begin position="287"/>
        <end position="334"/>
    </location>
</feature>
<dbReference type="InterPro" id="IPR019787">
    <property type="entry name" value="Znf_PHD-finger"/>
</dbReference>
<dbReference type="InterPro" id="IPR036420">
    <property type="entry name" value="BRCT_dom_sf"/>
</dbReference>
<feature type="compositionally biased region" description="Basic and acidic residues" evidence="5">
    <location>
        <begin position="644"/>
        <end position="660"/>
    </location>
</feature>
<dbReference type="SMART" id="SM00249">
    <property type="entry name" value="PHD"/>
    <property type="match status" value="1"/>
</dbReference>
<dbReference type="Gene3D" id="3.30.40.10">
    <property type="entry name" value="Zinc/RING finger domain, C3HC4 (zinc finger)"/>
    <property type="match status" value="1"/>
</dbReference>
<dbReference type="PROSITE" id="PS50172">
    <property type="entry name" value="BRCT"/>
    <property type="match status" value="2"/>
</dbReference>
<dbReference type="InterPro" id="IPR011011">
    <property type="entry name" value="Znf_FYVE_PHD"/>
</dbReference>
<evidence type="ECO:0000313" key="9">
    <source>
        <dbReference type="Proteomes" id="UP001157418"/>
    </source>
</evidence>
<feature type="compositionally biased region" description="Polar residues" evidence="5">
    <location>
        <begin position="374"/>
        <end position="383"/>
    </location>
</feature>
<evidence type="ECO:0000256" key="3">
    <source>
        <dbReference type="ARBA" id="ARBA00022833"/>
    </source>
</evidence>
<dbReference type="Pfam" id="PF00533">
    <property type="entry name" value="BRCT"/>
    <property type="match status" value="1"/>
</dbReference>
<keyword evidence="3" id="KW-0862">Zinc</keyword>
<dbReference type="Pfam" id="PF12738">
    <property type="entry name" value="PTCB-BRCT"/>
    <property type="match status" value="1"/>
</dbReference>
<feature type="compositionally biased region" description="Polar residues" evidence="5">
    <location>
        <begin position="305"/>
        <end position="315"/>
    </location>
</feature>
<keyword evidence="9" id="KW-1185">Reference proteome</keyword>
<evidence type="ECO:0000259" key="7">
    <source>
        <dbReference type="PROSITE" id="PS50172"/>
    </source>
</evidence>
<feature type="compositionally biased region" description="Low complexity" evidence="5">
    <location>
        <begin position="291"/>
        <end position="304"/>
    </location>
</feature>
<dbReference type="PANTHER" id="PTHR47181:SF2">
    <property type="entry name" value="BRCA1 C TERMINUS DOMAIN CONTAINING PROTEIN, EXPRESSED"/>
    <property type="match status" value="1"/>
</dbReference>
<feature type="region of interest" description="Disordered" evidence="5">
    <location>
        <begin position="503"/>
        <end position="800"/>
    </location>
</feature>
<evidence type="ECO:0000256" key="5">
    <source>
        <dbReference type="SAM" id="MobiDB-lite"/>
    </source>
</evidence>
<dbReference type="InterPro" id="IPR001357">
    <property type="entry name" value="BRCT_dom"/>
</dbReference>
<dbReference type="EMBL" id="CAKMRJ010003334">
    <property type="protein sequence ID" value="CAH1434172.1"/>
    <property type="molecule type" value="Genomic_DNA"/>
</dbReference>
<dbReference type="PANTHER" id="PTHR47181">
    <property type="entry name" value="BRCA1 C TERMINUS DOMAIN CONTAINING PROTEIN, EXPRESSED"/>
    <property type="match status" value="1"/>
</dbReference>
<dbReference type="InterPro" id="IPR044254">
    <property type="entry name" value="At4g02110-like"/>
</dbReference>
<evidence type="ECO:0000256" key="4">
    <source>
        <dbReference type="PROSITE-ProRule" id="PRU00146"/>
    </source>
</evidence>
<feature type="compositionally biased region" description="Basic and acidic residues" evidence="5">
    <location>
        <begin position="749"/>
        <end position="776"/>
    </location>
</feature>
<feature type="region of interest" description="Disordered" evidence="5">
    <location>
        <begin position="401"/>
        <end position="468"/>
    </location>
</feature>
<feature type="compositionally biased region" description="Basic and acidic residues" evidence="5">
    <location>
        <begin position="702"/>
        <end position="723"/>
    </location>
</feature>
<feature type="domain" description="BRCT" evidence="7">
    <location>
        <begin position="869"/>
        <end position="951"/>
    </location>
</feature>
<dbReference type="SUPFAM" id="SSF57903">
    <property type="entry name" value="FYVE/PHD zinc finger"/>
    <property type="match status" value="1"/>
</dbReference>
<feature type="domain" description="BRCT" evidence="7">
    <location>
        <begin position="114"/>
        <end position="198"/>
    </location>
</feature>
<protein>
    <recommendedName>
        <fullName evidence="10">BRCT domain-containing protein</fullName>
    </recommendedName>
</protein>
<feature type="compositionally biased region" description="Basic and acidic residues" evidence="5">
    <location>
        <begin position="673"/>
        <end position="693"/>
    </location>
</feature>
<dbReference type="Proteomes" id="UP001157418">
    <property type="component" value="Unassembled WGS sequence"/>
</dbReference>
<sequence>MENHQNSPFDRPSQVFRGIRFVLLGFDPINKAQVSRKLVNGGGIDAGLYGPSCTHVIVNKLVYDDPVCVAARRDGKILVSGLWADHSFDVGVPVDPTSVMYRPVRDLNGIPGGKSLVICLTGYQREDREDIMTMVDLMGAQFSKPLIANKVTHLICYKFEGEKYLLAKKMKRIKLINHRWLEDCLKAWEIVPEADYTRSGYELEMEAEAKDSEDEAGGVATGLTEVKKESPYNSVMLKQDVSTSIPNTSASKGFENANNNVSVTMKTTSDRFLNPHENVVGLTCEPSNLFKGTTSGSASKKSPSNESRNVMSSIYSRKVPMGTTPPTADTTNDMNSAKRLDKINLSDAFNMSSPFVEKEEQNGSSFGKRKMEISSGSSKLQKMSRNEDTLNRESLHVESVFQEKEKNPSTEMSNHVSPGTGIPYVSDRSPVSPAQNVPFNSSEKKLLSSKGKSVTCDEISTPPVQDKGFDAELKEASVASKFGSRDVDMVQQFEFEIPAAQKPEHVMQSLEKSSPSAVTCDLEKSSTPNLEINEQSAGSGSKSVRRKSIAKKFSAPKQNLGKKKSVDQKGSIYLQNSEPQNDRVDVQGVGDDKNLFNYQKLEPVAKSSTEIEKEMDIEKMDDETESPEDKEEHGAHTADIVMEENAHGDDVNQSNEKVEDASEAGNSVSVNVDKSDATEKHVVSTKASREKKLPPTQKSKKKPDLSVKDASDKKEVEIREEATPLRASKRSKRNVNDLQTAEEGVCNDPESKNDDISTEHVHSASEKEKDKTESVKTNKATKRNKLPLSKTKKDIGLSNSVKQVTETKTVNKKGSKPSSRACDFEAQKENMQIPVENKNNQKQKQKQALKSEKITPKSTKVNSEEAKWFILSGHKLQRREFQQMIRPLKGKICRVSHQWSYQATHFIVPDPIRRTEKFFAAAASGSWILKTDYLSASNEAGRFLTEEPYEWHKNGLSEDGQINLEAPRKWRLLKEKTGHGAFYGMRIVIYGECIAPTLDTLKRAVKAGDGTIVATSPPYTRFLDTGIDYAIVSPGMPHVDIWVQEFIKHEIPCVSADYLVEYVCKPGYPLESHVQYDTNVWAERSFNNLKNRCLTIEEEEESMGPTTPESSDVACEVCGSRDRGEEMLMCGNESGSIGCGVGMHIDCCDPPFEDVPEEDWFCLNCSKPKVTVTNNSKKTTSKRKAK</sequence>